<gene>
    <name evidence="1" type="ORF">QFC22_004067</name>
</gene>
<sequence length="1143" mass="126053">MPITISPSQQRLGLRLVLGFAGLLVLRSLFFPSSSSSSSRGDKKIQSHGVLERVLLTEKYLDVHKYPFLQHRQGRDDRWDLFDGQVSDGLEDFWTRFQKPFITGKDTAHLDQQVVRGAIDDLFSFNGWVTQGCSTLKRPFAQNSIDEHYEDLAGQGKLYYIAIVIHSADHFLVDQLAVIVQLAKRLGPQNIFVSMLDSASDDSTPTLADLSEAVLITLGIAFRIRRVPPMTVDPSAAYYPLEEATARNAALEPLHELYSKRNVKFHKVIWLKGFTCPNDILESLRVSEVNQAAMVCGMDWAEHNGFFIFSDRWRTRDIEGNLFRQAKSSSKPEAGPPRDKIGTERYAAHLPFQTFCCESGTHVVDPEQAYYRGIEYRASNLAQNMSSSEAPVEWDPESQCMDSTQMWFCRDLWTDAARGDVKGGKKVQKLPTGHRKLEGASHRKRDVPVDDAAPVPAAAAVVDEPQVKPREDQPRLQKQDEVKDERESGTDMDNMDDASEAAAPAPIHPADALPASAFLVPNNVFTPARILVNPRCVTTYGGVSHTQLALDLFGTKGAPGSSDDLSKNKYILEDWAGPPDSFVCQEMRTTGGRTAPKSQRRVGWLLQNETVAGYSSSAKAIETHATSETRSERGYIVHAALVIDKGGRKLPLNYSTYIARKEIFRPARTQTEIAEIKDGQSYLADQAKGHRTTANFARAKKRAKQHTDSTAANNDGGVFRLAQTVGKEWEGVGQEAEAFRQRIQHLMAETAQEGIEPPTDTSPMTDVQHNIPNSTSSSMEENTASQRVFRVYKSLGKKAVGGKGMNAGRARARGRANGFFGDRIESVVPQPPGDFRIIDARPEPSRPAQPQTGPTATSKQAQRTVAGDHVGMDVDDEDLKEIAKFLPMLQGTTSAVKPKLAPIPLAPPAIYAPTGTNTPLRRSFATQASSLASTPSRNSVVTDDDDADYVYDLYYRDPAVRVADLSGTESGMGGAAIGALQGLDELLDEENDPGSDTEEGDEADEDSNDEDFYRNEYPEDEDASSGDERFPDDAHRNYRYGDELDPDRDGFDDGDEDSEDDTPTANATHAPPSIRARQLDRMMRNLGLNRDDLGQRPITGGYPSSGGGLRDARDGMASGDDADGDEDFDEEEDIRQWKLLHDD</sequence>
<proteinExistence type="predicted"/>
<dbReference type="Proteomes" id="UP001243375">
    <property type="component" value="Unassembled WGS sequence"/>
</dbReference>
<dbReference type="EMBL" id="JASBWU010000011">
    <property type="protein sequence ID" value="KAJ9118163.1"/>
    <property type="molecule type" value="Genomic_DNA"/>
</dbReference>
<protein>
    <submittedName>
        <fullName evidence="1">Uncharacterized protein</fullName>
    </submittedName>
</protein>
<organism evidence="1 2">
    <name type="scientific">Naganishia vaughanmartiniae</name>
    <dbReference type="NCBI Taxonomy" id="1424756"/>
    <lineage>
        <taxon>Eukaryota</taxon>
        <taxon>Fungi</taxon>
        <taxon>Dikarya</taxon>
        <taxon>Basidiomycota</taxon>
        <taxon>Agaricomycotina</taxon>
        <taxon>Tremellomycetes</taxon>
        <taxon>Filobasidiales</taxon>
        <taxon>Filobasidiaceae</taxon>
        <taxon>Naganishia</taxon>
    </lineage>
</organism>
<evidence type="ECO:0000313" key="1">
    <source>
        <dbReference type="EMBL" id="KAJ9118163.1"/>
    </source>
</evidence>
<name>A0ACC2X2A1_9TREE</name>
<reference evidence="1" key="1">
    <citation type="submission" date="2023-04" db="EMBL/GenBank/DDBJ databases">
        <title>Draft Genome sequencing of Naganishia species isolated from polar environments using Oxford Nanopore Technology.</title>
        <authorList>
            <person name="Leo P."/>
            <person name="Venkateswaran K."/>
        </authorList>
    </citation>
    <scope>NUCLEOTIDE SEQUENCE</scope>
    <source>
        <strain evidence="1">MNA-CCFEE 5425</strain>
    </source>
</reference>
<comment type="caution">
    <text evidence="1">The sequence shown here is derived from an EMBL/GenBank/DDBJ whole genome shotgun (WGS) entry which is preliminary data.</text>
</comment>
<accession>A0ACC2X2A1</accession>
<evidence type="ECO:0000313" key="2">
    <source>
        <dbReference type="Proteomes" id="UP001243375"/>
    </source>
</evidence>
<keyword evidence="2" id="KW-1185">Reference proteome</keyword>